<dbReference type="PATRIC" id="fig|1069640.6.peg.542"/>
<accession>A0A0E3ZBF8</accession>
<keyword evidence="2" id="KW-1185">Reference proteome</keyword>
<dbReference type="Proteomes" id="UP000033103">
    <property type="component" value="Chromosome"/>
</dbReference>
<dbReference type="HOGENOM" id="CLU_2425338_0_0_0"/>
<dbReference type="STRING" id="187101.VC03_02795"/>
<organism evidence="1 2">
    <name type="scientific">Sneathia vaginalis</name>
    <dbReference type="NCBI Taxonomy" id="187101"/>
    <lineage>
        <taxon>Bacteria</taxon>
        <taxon>Fusobacteriati</taxon>
        <taxon>Fusobacteriota</taxon>
        <taxon>Fusobacteriia</taxon>
        <taxon>Fusobacteriales</taxon>
        <taxon>Leptotrichiaceae</taxon>
        <taxon>Sneathia</taxon>
    </lineage>
</organism>
<proteinExistence type="predicted"/>
<protein>
    <submittedName>
        <fullName evidence="1">Uncharacterized protein</fullName>
    </submittedName>
</protein>
<dbReference type="RefSeq" id="WP_046328571.1">
    <property type="nucleotide sequence ID" value="NZ_CP011280.1"/>
</dbReference>
<name>A0A0E3ZBF8_9FUSO</name>
<evidence type="ECO:0000313" key="2">
    <source>
        <dbReference type="Proteomes" id="UP000033103"/>
    </source>
</evidence>
<dbReference type="EMBL" id="CP011280">
    <property type="protein sequence ID" value="AKC95465.1"/>
    <property type="molecule type" value="Genomic_DNA"/>
</dbReference>
<dbReference type="AlphaFoldDB" id="A0A0E3ZBF8"/>
<evidence type="ECO:0000313" key="1">
    <source>
        <dbReference type="EMBL" id="AKC95465.1"/>
    </source>
</evidence>
<reference evidence="1 2" key="1">
    <citation type="journal article" date="2012" name="BMC Genomics">
        <title>Genomic sequence analysis and characterization of Sneathia amnii sp. nov.</title>
        <authorList>
            <consortium name="Vaginal Microbiome Consortium (additional members)"/>
            <person name="Harwich M.D.Jr."/>
            <person name="Serrano M.G."/>
            <person name="Fettweis J.M."/>
            <person name="Alves J.M."/>
            <person name="Reimers M.A."/>
            <person name="Buck G.A."/>
            <person name="Jefferson K.K."/>
        </authorList>
    </citation>
    <scope>NUCLEOTIDE SEQUENCE [LARGE SCALE GENOMIC DNA]</scope>
    <source>
        <strain evidence="1 2">SN35</strain>
    </source>
</reference>
<sequence>MTYENFKYEIRKLGLYFWISDEIIKVGIVKNTNTDVCNDELEELCSICTKERFSFYQNHRFYKLDKVLQEELFDLVNELAKTPLDQRGELE</sequence>
<dbReference type="KEGG" id="sns:VC03_02795"/>
<gene>
    <name evidence="1" type="ORF">VC03_02795</name>
</gene>